<dbReference type="CDD" id="cd00555">
    <property type="entry name" value="Maf"/>
    <property type="match status" value="1"/>
</dbReference>
<dbReference type="PANTHER" id="PTHR43213:SF5">
    <property type="entry name" value="BIFUNCTIONAL DTTP_UTP PYROPHOSPHATASE_METHYLTRANSFERASE PROTEIN-RELATED"/>
    <property type="match status" value="1"/>
</dbReference>
<evidence type="ECO:0000313" key="4">
    <source>
        <dbReference type="Proteomes" id="UP000594262"/>
    </source>
</evidence>
<dbReference type="OrthoDB" id="10267058at2759"/>
<dbReference type="NCBIfam" id="TIGR00172">
    <property type="entry name" value="maf"/>
    <property type="match status" value="1"/>
</dbReference>
<dbReference type="InterPro" id="IPR003697">
    <property type="entry name" value="Maf-like"/>
</dbReference>
<dbReference type="SUPFAM" id="SSF52972">
    <property type="entry name" value="ITPase-like"/>
    <property type="match status" value="1"/>
</dbReference>
<dbReference type="GO" id="GO:0047429">
    <property type="term" value="F:nucleoside triphosphate diphosphatase activity"/>
    <property type="evidence" value="ECO:0007669"/>
    <property type="project" value="InterPro"/>
</dbReference>
<keyword evidence="4" id="KW-1185">Reference proteome</keyword>
<organism evidence="3 4">
    <name type="scientific">Clytia hemisphaerica</name>
    <dbReference type="NCBI Taxonomy" id="252671"/>
    <lineage>
        <taxon>Eukaryota</taxon>
        <taxon>Metazoa</taxon>
        <taxon>Cnidaria</taxon>
        <taxon>Hydrozoa</taxon>
        <taxon>Hydroidolina</taxon>
        <taxon>Leptothecata</taxon>
        <taxon>Obeliida</taxon>
        <taxon>Clytiidae</taxon>
        <taxon>Clytia</taxon>
    </lineage>
</organism>
<dbReference type="PANTHER" id="PTHR43213">
    <property type="entry name" value="BIFUNCTIONAL DTTP/UTP PYROPHOSPHATASE/METHYLTRANSFERASE PROTEIN-RELATED"/>
    <property type="match status" value="1"/>
</dbReference>
<protein>
    <submittedName>
        <fullName evidence="3">Uncharacterized protein</fullName>
    </submittedName>
</protein>
<dbReference type="GeneID" id="136807481"/>
<dbReference type="HAMAP" id="MF_00528">
    <property type="entry name" value="Maf"/>
    <property type="match status" value="1"/>
</dbReference>
<dbReference type="PIRSF" id="PIRSF006305">
    <property type="entry name" value="Maf"/>
    <property type="match status" value="1"/>
</dbReference>
<dbReference type="EnsemblMetazoa" id="CLYHEMT021764.1">
    <property type="protein sequence ID" value="CLYHEMP021764.1"/>
    <property type="gene ID" value="CLYHEMG021764"/>
</dbReference>
<sequence>MNVTLNRLLKDFDVHLASGSPRRKAILNQIGLLNFSVTPSTFEENLDKAQFAHPKDYVLATARGKNEEVMKNLREKDPTKKIFVISADTVVVADGRILEKPATHEHAEEMLTRLNAIKRYEVYTGVILSKYDGEVLRSHEFHEGSVVEFGDISQEVIKDYAFSMEPLDKAGGYGIQGVGASLIKKVDGCYFNVMGFPVYSFCQEVMRWLLNE</sequence>
<proteinExistence type="inferred from homology"/>
<dbReference type="InterPro" id="IPR029001">
    <property type="entry name" value="ITPase-like_fam"/>
</dbReference>
<dbReference type="AlphaFoldDB" id="A0A7M5XDG9"/>
<evidence type="ECO:0000256" key="1">
    <source>
        <dbReference type="ARBA" id="ARBA00001968"/>
    </source>
</evidence>
<accession>A0A7M5XDG9</accession>
<name>A0A7M5XDG9_9CNID</name>
<comment type="cofactor">
    <cofactor evidence="1">
        <name>a divalent metal cation</name>
        <dbReference type="ChEBI" id="CHEBI:60240"/>
    </cofactor>
</comment>
<dbReference type="Proteomes" id="UP000594262">
    <property type="component" value="Unplaced"/>
</dbReference>
<keyword evidence="2" id="KW-0378">Hydrolase</keyword>
<dbReference type="Pfam" id="PF02545">
    <property type="entry name" value="Maf"/>
    <property type="match status" value="1"/>
</dbReference>
<dbReference type="RefSeq" id="XP_066920162.1">
    <property type="nucleotide sequence ID" value="XM_067064061.1"/>
</dbReference>
<dbReference type="Gene3D" id="3.90.950.10">
    <property type="match status" value="1"/>
</dbReference>
<evidence type="ECO:0000313" key="3">
    <source>
        <dbReference type="EnsemblMetazoa" id="CLYHEMP021764.1"/>
    </source>
</evidence>
<evidence type="ECO:0000256" key="2">
    <source>
        <dbReference type="ARBA" id="ARBA00022801"/>
    </source>
</evidence>
<reference evidence="3" key="1">
    <citation type="submission" date="2021-01" db="UniProtKB">
        <authorList>
            <consortium name="EnsemblMetazoa"/>
        </authorList>
    </citation>
    <scope>IDENTIFICATION</scope>
</reference>